<keyword evidence="1" id="KW-0812">Transmembrane</keyword>
<evidence type="ECO:0000313" key="2">
    <source>
        <dbReference type="EMBL" id="CAF1334885.1"/>
    </source>
</evidence>
<feature type="transmembrane region" description="Helical" evidence="1">
    <location>
        <begin position="217"/>
        <end position="241"/>
    </location>
</feature>
<dbReference type="Gene3D" id="2.160.10.10">
    <property type="entry name" value="Hexapeptide repeat proteins"/>
    <property type="match status" value="2"/>
</dbReference>
<dbReference type="SUPFAM" id="SSF51161">
    <property type="entry name" value="Trimeric LpxA-like enzymes"/>
    <property type="match status" value="2"/>
</dbReference>
<dbReference type="Proteomes" id="UP000663832">
    <property type="component" value="Unassembled WGS sequence"/>
</dbReference>
<dbReference type="InterPro" id="IPR011004">
    <property type="entry name" value="Trimer_LpxA-like_sf"/>
</dbReference>
<evidence type="ECO:0000313" key="3">
    <source>
        <dbReference type="EMBL" id="CAF1520084.1"/>
    </source>
</evidence>
<reference evidence="3" key="1">
    <citation type="submission" date="2021-02" db="EMBL/GenBank/DDBJ databases">
        <authorList>
            <person name="Nowell W R."/>
        </authorList>
    </citation>
    <scope>NUCLEOTIDE SEQUENCE</scope>
</reference>
<dbReference type="OrthoDB" id="10202081at2759"/>
<keyword evidence="4" id="KW-1185">Reference proteome</keyword>
<feature type="transmembrane region" description="Helical" evidence="1">
    <location>
        <begin position="29"/>
        <end position="48"/>
    </location>
</feature>
<gene>
    <name evidence="2" type="ORF">BJG266_LOCUS34084</name>
    <name evidence="3" type="ORF">QVE165_LOCUS44724</name>
</gene>
<keyword evidence="1" id="KW-0472">Membrane</keyword>
<accession>A0A815UIW4</accession>
<keyword evidence="1" id="KW-1133">Transmembrane helix</keyword>
<organism evidence="3 4">
    <name type="scientific">Adineta steineri</name>
    <dbReference type="NCBI Taxonomy" id="433720"/>
    <lineage>
        <taxon>Eukaryota</taxon>
        <taxon>Metazoa</taxon>
        <taxon>Spiralia</taxon>
        <taxon>Gnathifera</taxon>
        <taxon>Rotifera</taxon>
        <taxon>Eurotatoria</taxon>
        <taxon>Bdelloidea</taxon>
        <taxon>Adinetida</taxon>
        <taxon>Adinetidae</taxon>
        <taxon>Adineta</taxon>
    </lineage>
</organism>
<dbReference type="EMBL" id="CAJNOI010000717">
    <property type="protein sequence ID" value="CAF1334885.1"/>
    <property type="molecule type" value="Genomic_DNA"/>
</dbReference>
<evidence type="ECO:0000256" key="1">
    <source>
        <dbReference type="SAM" id="Phobius"/>
    </source>
</evidence>
<protein>
    <submittedName>
        <fullName evidence="3">Uncharacterized protein</fullName>
    </submittedName>
</protein>
<dbReference type="AlphaFoldDB" id="A0A815UIW4"/>
<feature type="transmembrane region" description="Helical" evidence="1">
    <location>
        <begin position="54"/>
        <end position="74"/>
    </location>
</feature>
<sequence>MLNVIGDRIYCAIRGVLSGHDGNEDKINFILPSALLICQWVLLIMIIINQCQPFLFLILPIFHLVLYVICSRLFSFKNNKSDNIFSWNYYRWWFLDRLWNNNRFWLQHIIIFVFVLLDIDDGTWIADQTVFNCLHFNNDSNTFQLYPVRIASNCSIGTRTILYDGVNIEKNVIVQPMPSVNGFVASQTIIDGDDDKSSSTNTIMTYNNRPLSIWYKIFQVIALCFLICIHSILLIIIYKVYSIVQIPLPIDIAFCWTLWSILGCFISVILLKFIVGSSTAHQIHPIASWSYLHKLWLRQLTVSSFHHAWLLPSSNDDTYPIVLRWLGAQIEDNVKIGEIDTFLSYPTNLLHFETGVTTFGSVLLVPTELTLSGSHLASEIMIGNLTGVFQETKSNDVEVFIGVPARVMPFKMPLRSPLTTTTDEMKSIPIWHTCFTHFINKSLLLTIYSLTGVVNMFIIHTILICITYRYRSYMRYPVIQQMISRLRKDHQQFICPFLNNTQWLINLFRALGARIGKGVIIPDFSCLTDYHLITIENDVRLNMHANIQCHSFEQRIVKVAPATIGNSCVLMSGSFVMAGCKIDG</sequence>
<dbReference type="EMBL" id="CAJNOM010000607">
    <property type="protein sequence ID" value="CAF1520084.1"/>
    <property type="molecule type" value="Genomic_DNA"/>
</dbReference>
<dbReference type="Proteomes" id="UP000663877">
    <property type="component" value="Unassembled WGS sequence"/>
</dbReference>
<proteinExistence type="predicted"/>
<name>A0A815UIW4_9BILA</name>
<comment type="caution">
    <text evidence="3">The sequence shown here is derived from an EMBL/GenBank/DDBJ whole genome shotgun (WGS) entry which is preliminary data.</text>
</comment>
<evidence type="ECO:0000313" key="4">
    <source>
        <dbReference type="Proteomes" id="UP000663832"/>
    </source>
</evidence>
<feature type="transmembrane region" description="Helical" evidence="1">
    <location>
        <begin position="253"/>
        <end position="275"/>
    </location>
</feature>
<feature type="transmembrane region" description="Helical" evidence="1">
    <location>
        <begin position="443"/>
        <end position="466"/>
    </location>
</feature>